<reference evidence="1 2" key="1">
    <citation type="submission" date="2014-08" db="EMBL/GenBank/DDBJ databases">
        <authorList>
            <person name="den Bakker H.C."/>
        </authorList>
    </citation>
    <scope>NUCLEOTIDE SEQUENCE [LARGE SCALE GENOMIC DNA]</scope>
    <source>
        <strain evidence="1 2">DSM 18334</strain>
    </source>
</reference>
<gene>
    <name evidence="1" type="ORF">PWYN_05630</name>
</gene>
<accession>A0A098M8L5</accession>
<sequence length="165" mass="18823">MKILTLIISLLITAAQVQPLTEWELKSYIRTNHINAVDYKMIDDTSAVILELIGPRATAYRVYKQRDNSITPASVSISWQEDEDGVSVKSAAGYLCVVIHDKAVVHNMEYFNVYYMDDEWNRKKDRFEMNNKRGALVEISSKYENGGAVSVYGSDGYSGDFMFYH</sequence>
<dbReference type="OrthoDB" id="2663043at2"/>
<comment type="caution">
    <text evidence="1">The sequence shown here is derived from an EMBL/GenBank/DDBJ whole genome shotgun (WGS) entry which is preliminary data.</text>
</comment>
<evidence type="ECO:0000313" key="1">
    <source>
        <dbReference type="EMBL" id="KGE18890.1"/>
    </source>
</evidence>
<dbReference type="RefSeq" id="WP_036649260.1">
    <property type="nucleotide sequence ID" value="NZ_JQCR01000002.1"/>
</dbReference>
<keyword evidence="2" id="KW-1185">Reference proteome</keyword>
<dbReference type="EMBL" id="JQCR01000002">
    <property type="protein sequence ID" value="KGE18890.1"/>
    <property type="molecule type" value="Genomic_DNA"/>
</dbReference>
<name>A0A098M8L5_9BACL</name>
<dbReference type="STRING" id="268407.PWYN_05630"/>
<protein>
    <submittedName>
        <fullName evidence="1">Uncharacterized protein</fullName>
    </submittedName>
</protein>
<dbReference type="Proteomes" id="UP000029734">
    <property type="component" value="Unassembled WGS sequence"/>
</dbReference>
<dbReference type="AlphaFoldDB" id="A0A098M8L5"/>
<organism evidence="1 2">
    <name type="scientific">Paenibacillus wynnii</name>
    <dbReference type="NCBI Taxonomy" id="268407"/>
    <lineage>
        <taxon>Bacteria</taxon>
        <taxon>Bacillati</taxon>
        <taxon>Bacillota</taxon>
        <taxon>Bacilli</taxon>
        <taxon>Bacillales</taxon>
        <taxon>Paenibacillaceae</taxon>
        <taxon>Paenibacillus</taxon>
    </lineage>
</organism>
<evidence type="ECO:0000313" key="2">
    <source>
        <dbReference type="Proteomes" id="UP000029734"/>
    </source>
</evidence>
<reference evidence="1 2" key="2">
    <citation type="submission" date="2014-10" db="EMBL/GenBank/DDBJ databases">
        <title>Comparative genomics of the Paenibacillus odorifer group.</title>
        <authorList>
            <person name="Tsai Y.-C."/>
            <person name="Martin N."/>
            <person name="Korlach J."/>
            <person name="Wiedmann M."/>
        </authorList>
    </citation>
    <scope>NUCLEOTIDE SEQUENCE [LARGE SCALE GENOMIC DNA]</scope>
    <source>
        <strain evidence="1 2">DSM 18334</strain>
    </source>
</reference>
<proteinExistence type="predicted"/>